<reference evidence="7 8" key="1">
    <citation type="journal article" date="2015" name="J. Biotechnol.">
        <title>Complete genome sequence of Paenibacillus beijingensis 7188(T) (=DSM 24997(T)), a novel rhizobacterium from jujube garden soil.</title>
        <authorList>
            <person name="Kwak Y."/>
            <person name="Shin J.H."/>
        </authorList>
    </citation>
    <scope>NUCLEOTIDE SEQUENCE [LARGE SCALE GENOMIC DNA]</scope>
    <source>
        <strain evidence="7 8">DSM 24997</strain>
    </source>
</reference>
<evidence type="ECO:0000313" key="7">
    <source>
        <dbReference type="EMBL" id="AJY76305.1"/>
    </source>
</evidence>
<dbReference type="InterPro" id="IPR050078">
    <property type="entry name" value="Ribosomal_L11_MeTrfase_PrmA"/>
</dbReference>
<dbReference type="PIRSF" id="PIRSF000401">
    <property type="entry name" value="RPL11_MTase"/>
    <property type="match status" value="1"/>
</dbReference>
<comment type="catalytic activity">
    <reaction evidence="6">
        <text>L-lysyl-[protein] + 3 S-adenosyl-L-methionine = N(6),N(6),N(6)-trimethyl-L-lysyl-[protein] + 3 S-adenosyl-L-homocysteine + 3 H(+)</text>
        <dbReference type="Rhea" id="RHEA:54192"/>
        <dbReference type="Rhea" id="RHEA-COMP:9752"/>
        <dbReference type="Rhea" id="RHEA-COMP:13826"/>
        <dbReference type="ChEBI" id="CHEBI:15378"/>
        <dbReference type="ChEBI" id="CHEBI:29969"/>
        <dbReference type="ChEBI" id="CHEBI:57856"/>
        <dbReference type="ChEBI" id="CHEBI:59789"/>
        <dbReference type="ChEBI" id="CHEBI:61961"/>
    </reaction>
</comment>
<organism evidence="7 8">
    <name type="scientific">Paenibacillus beijingensis</name>
    <dbReference type="NCBI Taxonomy" id="1126833"/>
    <lineage>
        <taxon>Bacteria</taxon>
        <taxon>Bacillati</taxon>
        <taxon>Bacillota</taxon>
        <taxon>Bacilli</taxon>
        <taxon>Bacillales</taxon>
        <taxon>Paenibacillaceae</taxon>
        <taxon>Paenibacillus</taxon>
    </lineage>
</organism>
<evidence type="ECO:0000313" key="8">
    <source>
        <dbReference type="Proteomes" id="UP000032633"/>
    </source>
</evidence>
<proteinExistence type="inferred from homology"/>
<dbReference type="SUPFAM" id="SSF53335">
    <property type="entry name" value="S-adenosyl-L-methionine-dependent methyltransferases"/>
    <property type="match status" value="1"/>
</dbReference>
<comment type="subcellular location">
    <subcellularLocation>
        <location evidence="6">Cytoplasm</location>
    </subcellularLocation>
</comment>
<dbReference type="InterPro" id="IPR029063">
    <property type="entry name" value="SAM-dependent_MTases_sf"/>
</dbReference>
<dbReference type="Pfam" id="PF06325">
    <property type="entry name" value="PrmA"/>
    <property type="match status" value="1"/>
</dbReference>
<keyword evidence="8" id="KW-1185">Reference proteome</keyword>
<dbReference type="KEGG" id="pbj:VN24_19215"/>
<gene>
    <name evidence="6" type="primary">prmA</name>
    <name evidence="7" type="ORF">VN24_19215</name>
</gene>
<dbReference type="EC" id="2.1.1.-" evidence="6"/>
<dbReference type="Gene3D" id="3.40.50.150">
    <property type="entry name" value="Vaccinia Virus protein VP39"/>
    <property type="match status" value="1"/>
</dbReference>
<comment type="function">
    <text evidence="6">Methylates ribosomal protein L11.</text>
</comment>
<reference evidence="8" key="2">
    <citation type="submission" date="2015-03" db="EMBL/GenBank/DDBJ databases">
        <title>Genome sequence of Paenibacillus beijingensis strain DSM 24997T.</title>
        <authorList>
            <person name="Kwak Y."/>
            <person name="Shin J.-H."/>
        </authorList>
    </citation>
    <scope>NUCLEOTIDE SEQUENCE [LARGE SCALE GENOMIC DNA]</scope>
    <source>
        <strain evidence="8">DSM 24997</strain>
    </source>
</reference>
<accession>A0A0D5NMC7</accession>
<evidence type="ECO:0000256" key="6">
    <source>
        <dbReference type="HAMAP-Rule" id="MF_00735"/>
    </source>
</evidence>
<dbReference type="EMBL" id="CP011058">
    <property type="protein sequence ID" value="AJY76305.1"/>
    <property type="molecule type" value="Genomic_DNA"/>
</dbReference>
<feature type="binding site" evidence="6">
    <location>
        <position position="270"/>
    </location>
    <ligand>
        <name>S-adenosyl-L-methionine</name>
        <dbReference type="ChEBI" id="CHEBI:59789"/>
    </ligand>
</feature>
<dbReference type="HOGENOM" id="CLU_049382_0_1_9"/>
<keyword evidence="7" id="KW-0687">Ribonucleoprotein</keyword>
<dbReference type="HAMAP" id="MF_00735">
    <property type="entry name" value="Methyltr_PrmA"/>
    <property type="match status" value="1"/>
</dbReference>
<evidence type="ECO:0000256" key="4">
    <source>
        <dbReference type="ARBA" id="ARBA00022679"/>
    </source>
</evidence>
<feature type="binding site" evidence="6">
    <location>
        <position position="182"/>
    </location>
    <ligand>
        <name>S-adenosyl-L-methionine</name>
        <dbReference type="ChEBI" id="CHEBI:59789"/>
    </ligand>
</feature>
<dbReference type="AlphaFoldDB" id="A0A0D5NMC7"/>
<keyword evidence="4 6" id="KW-0808">Transferase</keyword>
<evidence type="ECO:0000256" key="5">
    <source>
        <dbReference type="ARBA" id="ARBA00022691"/>
    </source>
</evidence>
<comment type="similarity">
    <text evidence="1 6">Belongs to the methyltransferase superfamily. PrmA family.</text>
</comment>
<name>A0A0D5NMC7_9BACL</name>
<dbReference type="GO" id="GO:0005840">
    <property type="term" value="C:ribosome"/>
    <property type="evidence" value="ECO:0007669"/>
    <property type="project" value="UniProtKB-KW"/>
</dbReference>
<keyword evidence="5 6" id="KW-0949">S-adenosyl-L-methionine</keyword>
<dbReference type="PANTHER" id="PTHR43648">
    <property type="entry name" value="ELECTRON TRANSFER FLAVOPROTEIN BETA SUBUNIT LYSINE METHYLTRANSFERASE"/>
    <property type="match status" value="1"/>
</dbReference>
<dbReference type="GO" id="GO:0005737">
    <property type="term" value="C:cytoplasm"/>
    <property type="evidence" value="ECO:0007669"/>
    <property type="project" value="UniProtKB-SubCell"/>
</dbReference>
<evidence type="ECO:0000256" key="2">
    <source>
        <dbReference type="ARBA" id="ARBA00022490"/>
    </source>
</evidence>
<keyword evidence="2 6" id="KW-0963">Cytoplasm</keyword>
<dbReference type="InterPro" id="IPR004498">
    <property type="entry name" value="Ribosomal_PrmA_MeTrfase"/>
</dbReference>
<keyword evidence="7" id="KW-0689">Ribosomal protein</keyword>
<dbReference type="CDD" id="cd02440">
    <property type="entry name" value="AdoMet_MTases"/>
    <property type="match status" value="1"/>
</dbReference>
<keyword evidence="3 6" id="KW-0489">Methyltransferase</keyword>
<dbReference type="NCBIfam" id="TIGR00406">
    <property type="entry name" value="prmA"/>
    <property type="match status" value="1"/>
</dbReference>
<protein>
    <recommendedName>
        <fullName evidence="6">Ribosomal protein L11 methyltransferase</fullName>
        <shortName evidence="6">L11 Mtase</shortName>
        <ecNumber evidence="6">2.1.1.-</ecNumber>
    </recommendedName>
</protein>
<dbReference type="OrthoDB" id="9785995at2"/>
<feature type="binding site" evidence="6">
    <location>
        <position position="161"/>
    </location>
    <ligand>
        <name>S-adenosyl-L-methionine</name>
        <dbReference type="ChEBI" id="CHEBI:59789"/>
    </ligand>
</feature>
<sequence length="338" mass="37067">MKWHELKISTTEEAIEMISNFLHEMGAGGVSIEESGTLNRQRDTSYGQWYETPLNDIPEGQAVICGYFAEGTDIGQLTDELKPRIEQLREYDIDPGSYEMTARIVDEEDWANAWKQYFKPIRVTDKLTIKPTWEVYTPQEGEAIIELDPGMAFGTGTHPTTALCLRTLESVVREGDEVIDVGTGSGILAIGACRLGASGVLAVDLDPVAVSSATENVRLNGLQDRVEVRLSDLLGVLRADTADEAAGKPAGEAVQRPFNVTVPVDVVVANILAEIILLFIDDVYEALKPGGFYIASGIYMNKEEDVEAALLAAGFEIVDRRREENWVAFVAGKPKREA</sequence>
<feature type="binding site" evidence="6">
    <location>
        <position position="204"/>
    </location>
    <ligand>
        <name>S-adenosyl-L-methionine</name>
        <dbReference type="ChEBI" id="CHEBI:59789"/>
    </ligand>
</feature>
<dbReference type="PATRIC" id="fig|1126833.4.peg.4235"/>
<evidence type="ECO:0000256" key="3">
    <source>
        <dbReference type="ARBA" id="ARBA00022603"/>
    </source>
</evidence>
<dbReference type="Proteomes" id="UP000032633">
    <property type="component" value="Chromosome"/>
</dbReference>
<dbReference type="GO" id="GO:0032259">
    <property type="term" value="P:methylation"/>
    <property type="evidence" value="ECO:0007669"/>
    <property type="project" value="UniProtKB-KW"/>
</dbReference>
<dbReference type="STRING" id="1126833.VN24_19215"/>
<evidence type="ECO:0000256" key="1">
    <source>
        <dbReference type="ARBA" id="ARBA00009741"/>
    </source>
</evidence>
<dbReference type="GO" id="GO:0016279">
    <property type="term" value="F:protein-lysine N-methyltransferase activity"/>
    <property type="evidence" value="ECO:0007669"/>
    <property type="project" value="RHEA"/>
</dbReference>
<dbReference type="PANTHER" id="PTHR43648:SF1">
    <property type="entry name" value="ELECTRON TRANSFER FLAVOPROTEIN BETA SUBUNIT LYSINE METHYLTRANSFERASE"/>
    <property type="match status" value="1"/>
</dbReference>